<reference evidence="2" key="2">
    <citation type="submission" date="2022-10" db="EMBL/GenBank/DDBJ databases">
        <authorList>
            <consortium name="ENA_rothamsted_submissions"/>
            <consortium name="culmorum"/>
            <person name="King R."/>
        </authorList>
    </citation>
    <scope>NUCLEOTIDE SEQUENCE</scope>
</reference>
<organism evidence="2 3">
    <name type="scientific">Chironomus riparius</name>
    <dbReference type="NCBI Taxonomy" id="315576"/>
    <lineage>
        <taxon>Eukaryota</taxon>
        <taxon>Metazoa</taxon>
        <taxon>Ecdysozoa</taxon>
        <taxon>Arthropoda</taxon>
        <taxon>Hexapoda</taxon>
        <taxon>Insecta</taxon>
        <taxon>Pterygota</taxon>
        <taxon>Neoptera</taxon>
        <taxon>Endopterygota</taxon>
        <taxon>Diptera</taxon>
        <taxon>Nematocera</taxon>
        <taxon>Chironomoidea</taxon>
        <taxon>Chironomidae</taxon>
        <taxon>Chironominae</taxon>
        <taxon>Chironomus</taxon>
    </lineage>
</organism>
<sequence>MKFLIVTIVCCIGAVAARSIGNRDNDSHSAGLPYNEELVVASSINIRPKGRNEIIRQKRQFGGFGQSQSAANANAYNQQFGPNGFGASAANAGAQGFQSQGPLGGFGANSANAATQAFQAGPGGFGGSAGFSGSQNYQLPGNHNIGITYGQTYSNANGVPSQAGSNSINYT</sequence>
<accession>A0A9N9RR55</accession>
<feature type="chain" id="PRO_5040284154" evidence="1">
    <location>
        <begin position="18"/>
        <end position="171"/>
    </location>
</feature>
<keyword evidence="3" id="KW-1185">Reference proteome</keyword>
<dbReference type="AlphaFoldDB" id="A0A9N9RR55"/>
<feature type="signal peptide" evidence="1">
    <location>
        <begin position="1"/>
        <end position="17"/>
    </location>
</feature>
<dbReference type="EMBL" id="OU895878">
    <property type="protein sequence ID" value="CAG9801871.1"/>
    <property type="molecule type" value="Genomic_DNA"/>
</dbReference>
<proteinExistence type="predicted"/>
<dbReference type="Proteomes" id="UP001153620">
    <property type="component" value="Chromosome 2"/>
</dbReference>
<evidence type="ECO:0000313" key="2">
    <source>
        <dbReference type="EMBL" id="CAG9801871.1"/>
    </source>
</evidence>
<protein>
    <submittedName>
        <fullName evidence="2">Uncharacterized protein</fullName>
    </submittedName>
</protein>
<reference evidence="2" key="1">
    <citation type="submission" date="2022-01" db="EMBL/GenBank/DDBJ databases">
        <authorList>
            <person name="King R."/>
        </authorList>
    </citation>
    <scope>NUCLEOTIDE SEQUENCE</scope>
</reference>
<gene>
    <name evidence="2" type="ORF">CHIRRI_LOCUS4791</name>
</gene>
<keyword evidence="1" id="KW-0732">Signal</keyword>
<name>A0A9N9RR55_9DIPT</name>
<evidence type="ECO:0000313" key="3">
    <source>
        <dbReference type="Proteomes" id="UP001153620"/>
    </source>
</evidence>
<evidence type="ECO:0000256" key="1">
    <source>
        <dbReference type="SAM" id="SignalP"/>
    </source>
</evidence>
<dbReference type="OrthoDB" id="6629392at2759"/>